<evidence type="ECO:0000313" key="3">
    <source>
        <dbReference type="Proteomes" id="UP000664169"/>
    </source>
</evidence>
<evidence type="ECO:0000256" key="1">
    <source>
        <dbReference type="SAM" id="MobiDB-lite"/>
    </source>
</evidence>
<keyword evidence="3" id="KW-1185">Reference proteome</keyword>
<dbReference type="Gene3D" id="2.40.70.10">
    <property type="entry name" value="Acid Proteases"/>
    <property type="match status" value="2"/>
</dbReference>
<organism evidence="2 3">
    <name type="scientific">Gomphillus americanus</name>
    <dbReference type="NCBI Taxonomy" id="1940652"/>
    <lineage>
        <taxon>Eukaryota</taxon>
        <taxon>Fungi</taxon>
        <taxon>Dikarya</taxon>
        <taxon>Ascomycota</taxon>
        <taxon>Pezizomycotina</taxon>
        <taxon>Lecanoromycetes</taxon>
        <taxon>OSLEUM clade</taxon>
        <taxon>Ostropomycetidae</taxon>
        <taxon>Ostropales</taxon>
        <taxon>Graphidaceae</taxon>
        <taxon>Gomphilloideae</taxon>
        <taxon>Gomphillus</taxon>
    </lineage>
</organism>
<dbReference type="EMBL" id="CAJPDQ010000042">
    <property type="protein sequence ID" value="CAF9932170.1"/>
    <property type="molecule type" value="Genomic_DNA"/>
</dbReference>
<sequence>MLVDGTTFIASYDTGAENNIISEELVRKQGLQVDAIKPGQGIFQLANGKKVSSIGRVTTWCAFARDSAVKMQCSFYVWKKLAGPGMIMGRAFLEATKTLSSFRHRLQARTSKLRMPMLREISSQTDESSTRLLCSINGHRTHVNPDTGSDLDVMSLRFAYESKYDIDTTIRKNVQLGDGTIVETVGQVHNLSVSLGHISHYKTFDILPQLASDIILGETTLEELNAYTDYQDCFERLDFGLRDYEMCIIVDLGIIQKFRAKIRQHRLFKGRRNTGAQSTSNHDPISTTASSEPALLHQIDALDQREMCRRDAAERNIRLLGEGDPAEKQRANDFEIQKRRCYEVERQRLLRGS</sequence>
<reference evidence="2" key="1">
    <citation type="submission" date="2021-03" db="EMBL/GenBank/DDBJ databases">
        <authorList>
            <person name="Tagirdzhanova G."/>
        </authorList>
    </citation>
    <scope>NUCLEOTIDE SEQUENCE</scope>
</reference>
<protein>
    <submittedName>
        <fullName evidence="2">Uncharacterized protein</fullName>
    </submittedName>
</protein>
<dbReference type="AlphaFoldDB" id="A0A8H3ISX1"/>
<dbReference type="CDD" id="cd00303">
    <property type="entry name" value="retropepsin_like"/>
    <property type="match status" value="2"/>
</dbReference>
<name>A0A8H3ISX1_9LECA</name>
<accession>A0A8H3ISX1</accession>
<dbReference type="OrthoDB" id="6079484at2759"/>
<proteinExistence type="predicted"/>
<feature type="region of interest" description="Disordered" evidence="1">
    <location>
        <begin position="269"/>
        <end position="290"/>
    </location>
</feature>
<dbReference type="SUPFAM" id="SSF50630">
    <property type="entry name" value="Acid proteases"/>
    <property type="match status" value="1"/>
</dbReference>
<gene>
    <name evidence="2" type="ORF">GOMPHAMPRED_006513</name>
</gene>
<comment type="caution">
    <text evidence="2">The sequence shown here is derived from an EMBL/GenBank/DDBJ whole genome shotgun (WGS) entry which is preliminary data.</text>
</comment>
<feature type="compositionally biased region" description="Polar residues" evidence="1">
    <location>
        <begin position="274"/>
        <end position="290"/>
    </location>
</feature>
<dbReference type="Proteomes" id="UP000664169">
    <property type="component" value="Unassembled WGS sequence"/>
</dbReference>
<dbReference type="InterPro" id="IPR021109">
    <property type="entry name" value="Peptidase_aspartic_dom_sf"/>
</dbReference>
<evidence type="ECO:0000313" key="2">
    <source>
        <dbReference type="EMBL" id="CAF9932170.1"/>
    </source>
</evidence>